<accession>A0A380TFG3</accession>
<dbReference type="CDD" id="cd07178">
    <property type="entry name" value="terB_like_YebE"/>
    <property type="match status" value="1"/>
</dbReference>
<feature type="compositionally biased region" description="Gly residues" evidence="1">
    <location>
        <begin position="29"/>
        <end position="48"/>
    </location>
</feature>
<evidence type="ECO:0008006" key="3">
    <source>
        <dbReference type="Google" id="ProtNLM"/>
    </source>
</evidence>
<evidence type="ECO:0000313" key="2">
    <source>
        <dbReference type="EMBL" id="SUS07036.1"/>
    </source>
</evidence>
<feature type="region of interest" description="Disordered" evidence="1">
    <location>
        <begin position="1"/>
        <end position="48"/>
    </location>
</feature>
<dbReference type="Gene3D" id="1.10.3680.10">
    <property type="entry name" value="TerB-like"/>
    <property type="match status" value="1"/>
</dbReference>
<dbReference type="InterPro" id="IPR029024">
    <property type="entry name" value="TerB-like"/>
</dbReference>
<gene>
    <name evidence="2" type="ORF">DF3PB_3660004</name>
</gene>
<proteinExistence type="predicted"/>
<organism evidence="2">
    <name type="scientific">metagenome</name>
    <dbReference type="NCBI Taxonomy" id="256318"/>
    <lineage>
        <taxon>unclassified sequences</taxon>
        <taxon>metagenomes</taxon>
    </lineage>
</organism>
<sequence length="259" mass="25179">MFDPNELLNTMLSSGTRGSPMSDLLAGLNEGGGLGGSEPGVGGLGGRGPAGPGAGGLGDVLGGGLGDLLGGMLGGGGGMAGGGGGGMAGGGILDGLLGGLFGGRGGPSKMSGLALIAALAMTLLQSRKSGAAPGAQSAMQAIETTHGADEETAARKALLLIRGMIAAAKADGVIDAEERARIIGKLREAGASAEALAYVEQDMAGPLNVDAIVAEVKDEQTAAELFLASMFAINVDTPAEKAYLAQLADRLGLQAQPRA</sequence>
<dbReference type="EMBL" id="UIDG01000297">
    <property type="protein sequence ID" value="SUS07036.1"/>
    <property type="molecule type" value="Genomic_DNA"/>
</dbReference>
<feature type="compositionally biased region" description="Polar residues" evidence="1">
    <location>
        <begin position="7"/>
        <end position="19"/>
    </location>
</feature>
<name>A0A380TFG3_9ZZZZ</name>
<evidence type="ECO:0000256" key="1">
    <source>
        <dbReference type="SAM" id="MobiDB-lite"/>
    </source>
</evidence>
<dbReference type="InterPro" id="IPR007486">
    <property type="entry name" value="YebE"/>
</dbReference>
<protein>
    <recommendedName>
        <fullName evidence="3">Tellurite resistance TerB family protein</fullName>
    </recommendedName>
</protein>
<reference evidence="2" key="1">
    <citation type="submission" date="2018-07" db="EMBL/GenBank/DDBJ databases">
        <authorList>
            <person name="Quirk P.G."/>
            <person name="Krulwich T.A."/>
        </authorList>
    </citation>
    <scope>NUCLEOTIDE SEQUENCE</scope>
</reference>
<dbReference type="AlphaFoldDB" id="A0A380TFG3"/>
<dbReference type="SUPFAM" id="SSF158682">
    <property type="entry name" value="TerB-like"/>
    <property type="match status" value="1"/>
</dbReference>
<dbReference type="Pfam" id="PF04391">
    <property type="entry name" value="DUF533"/>
    <property type="match status" value="1"/>
</dbReference>